<evidence type="ECO:0000313" key="3">
    <source>
        <dbReference type="Proteomes" id="UP001179121"/>
    </source>
</evidence>
<dbReference type="InterPro" id="IPR011659">
    <property type="entry name" value="WD40"/>
</dbReference>
<name>A0AA86T7E7_9BACT</name>
<dbReference type="Pfam" id="PF05345">
    <property type="entry name" value="He_PIG"/>
    <property type="match status" value="1"/>
</dbReference>
<evidence type="ECO:0000313" key="2">
    <source>
        <dbReference type="EMBL" id="CAI4033076.1"/>
    </source>
</evidence>
<dbReference type="InterPro" id="IPR015919">
    <property type="entry name" value="Cadherin-like_sf"/>
</dbReference>
<comment type="similarity">
    <text evidence="1">Belongs to the TolB family.</text>
</comment>
<keyword evidence="3" id="KW-1185">Reference proteome</keyword>
<dbReference type="AlphaFoldDB" id="A0AA86T7E7"/>
<dbReference type="Pfam" id="PF07676">
    <property type="entry name" value="PD40"/>
    <property type="match status" value="3"/>
</dbReference>
<evidence type="ECO:0008006" key="4">
    <source>
        <dbReference type="Google" id="ProtNLM"/>
    </source>
</evidence>
<gene>
    <name evidence="2" type="ORF">DNFV4_03508</name>
</gene>
<proteinExistence type="inferred from homology"/>
<dbReference type="SUPFAM" id="SSF49313">
    <property type="entry name" value="Cadherin-like"/>
    <property type="match status" value="1"/>
</dbReference>
<sequence length="531" mass="54463">MTGHVTPSITTTLLPIGDESLPYSATLTASGPGPLTWTVTGSLPQGLTFNPSTGTITGTPVAPASAPLSVKVTAPTWNDTKDYTLTIRSRTHRVSVASESLAESNGGSGDGTRLTNGVLQERSFGPGISGTGRFTVFDSGATNLVPGVLSNGKRQVYLHDRETGFTELISVGPGNVPGDDDSFTAAVSDDGQLVAFDSFAANLIPGDTNGARDIFLRNRTTGVTERLSQGVQGAQGICPNPGEGCNSFSPAISADGKVLAFGSFSRLVPDDTDDGTDIYVLDRRGAPVLRRITAGIGGAQANILNGSPAVSADGQFVAFASNASNLLAGDSADIVTDVFLYSLQTGVLRKVSVPAGGGAADGDSFSPSLSGEGRFVAFWSQAGNLMAGPAEGDNIADVFVADMQASQPSIVKVSVNLNLASGNGDSRSASISRDGRLVAYDSLATNLDVTAADANGVRDIIVTDRSCAFDATQPCSVKRVSIHGNGGDSNGESRYPAISGDGRFVLYYSDGSSLVDGDANGARDAFVSRRP</sequence>
<dbReference type="GO" id="GO:0016020">
    <property type="term" value="C:membrane"/>
    <property type="evidence" value="ECO:0007669"/>
    <property type="project" value="InterPro"/>
</dbReference>
<dbReference type="PANTHER" id="PTHR36842">
    <property type="entry name" value="PROTEIN TOLB HOMOLOG"/>
    <property type="match status" value="1"/>
</dbReference>
<protein>
    <recommendedName>
        <fullName evidence="4">Dystroglycan-type cadherin-like domain-containing protein</fullName>
    </recommendedName>
</protein>
<evidence type="ECO:0000256" key="1">
    <source>
        <dbReference type="ARBA" id="ARBA00009820"/>
    </source>
</evidence>
<dbReference type="SUPFAM" id="SSF82171">
    <property type="entry name" value="DPP6 N-terminal domain-like"/>
    <property type="match status" value="2"/>
</dbReference>
<dbReference type="EMBL" id="OX365700">
    <property type="protein sequence ID" value="CAI4033076.1"/>
    <property type="molecule type" value="Genomic_DNA"/>
</dbReference>
<dbReference type="Proteomes" id="UP001179121">
    <property type="component" value="Chromosome"/>
</dbReference>
<dbReference type="InterPro" id="IPR013783">
    <property type="entry name" value="Ig-like_fold"/>
</dbReference>
<dbReference type="Gene3D" id="2.60.40.10">
    <property type="entry name" value="Immunoglobulins"/>
    <property type="match status" value="1"/>
</dbReference>
<dbReference type="Gene3D" id="2.120.10.30">
    <property type="entry name" value="TolB, C-terminal domain"/>
    <property type="match status" value="1"/>
</dbReference>
<reference evidence="2" key="1">
    <citation type="submission" date="2022-10" db="EMBL/GenBank/DDBJ databases">
        <authorList>
            <person name="Koch H."/>
        </authorList>
    </citation>
    <scope>NUCLEOTIDE SEQUENCE</scope>
    <source>
        <strain evidence="2">DNF</strain>
    </source>
</reference>
<dbReference type="GO" id="GO:0005509">
    <property type="term" value="F:calcium ion binding"/>
    <property type="evidence" value="ECO:0007669"/>
    <property type="project" value="InterPro"/>
</dbReference>
<accession>A0AA86T7E7</accession>
<dbReference type="KEGG" id="nti:DNFV4_03508"/>
<dbReference type="InterPro" id="IPR011042">
    <property type="entry name" value="6-blade_b-propeller_TolB-like"/>
</dbReference>
<organism evidence="2 3">
    <name type="scientific">Nitrospira tepida</name>
    <dbReference type="NCBI Taxonomy" id="2973512"/>
    <lineage>
        <taxon>Bacteria</taxon>
        <taxon>Pseudomonadati</taxon>
        <taxon>Nitrospirota</taxon>
        <taxon>Nitrospiria</taxon>
        <taxon>Nitrospirales</taxon>
        <taxon>Nitrospiraceae</taxon>
        <taxon>Nitrospira</taxon>
    </lineage>
</organism>